<proteinExistence type="predicted"/>
<comment type="caution">
    <text evidence="1">The sequence shown here is derived from an EMBL/GenBank/DDBJ whole genome shotgun (WGS) entry which is preliminary data.</text>
</comment>
<dbReference type="AlphaFoldDB" id="A0A164PH73"/>
<accession>A0A164PH73</accession>
<reference evidence="1 2" key="1">
    <citation type="submission" date="2016-03" db="EMBL/GenBank/DDBJ databases">
        <title>EvidentialGene: Evidence-directed Construction of Genes on Genomes.</title>
        <authorList>
            <person name="Gilbert D.G."/>
            <person name="Choi J.-H."/>
            <person name="Mockaitis K."/>
            <person name="Colbourne J."/>
            <person name="Pfrender M."/>
        </authorList>
    </citation>
    <scope>NUCLEOTIDE SEQUENCE [LARGE SCALE GENOMIC DNA]</scope>
    <source>
        <strain evidence="1 2">Xinb3</strain>
        <tissue evidence="1">Complete organism</tissue>
    </source>
</reference>
<dbReference type="OrthoDB" id="6344525at2759"/>
<organism evidence="1 2">
    <name type="scientific">Daphnia magna</name>
    <dbReference type="NCBI Taxonomy" id="35525"/>
    <lineage>
        <taxon>Eukaryota</taxon>
        <taxon>Metazoa</taxon>
        <taxon>Ecdysozoa</taxon>
        <taxon>Arthropoda</taxon>
        <taxon>Crustacea</taxon>
        <taxon>Branchiopoda</taxon>
        <taxon>Diplostraca</taxon>
        <taxon>Cladocera</taxon>
        <taxon>Anomopoda</taxon>
        <taxon>Daphniidae</taxon>
        <taxon>Daphnia</taxon>
    </lineage>
</organism>
<evidence type="ECO:0000313" key="2">
    <source>
        <dbReference type="Proteomes" id="UP000076858"/>
    </source>
</evidence>
<dbReference type="EMBL" id="LRGB01002580">
    <property type="protein sequence ID" value="KZS06829.1"/>
    <property type="molecule type" value="Genomic_DNA"/>
</dbReference>
<name>A0A164PH73_9CRUS</name>
<dbReference type="Proteomes" id="UP000076858">
    <property type="component" value="Unassembled WGS sequence"/>
</dbReference>
<gene>
    <name evidence="1" type="ORF">APZ42_029336</name>
</gene>
<protein>
    <submittedName>
        <fullName evidence="1">Uncharacterized protein</fullName>
    </submittedName>
</protein>
<sequence length="148" mass="16747">MCVTGASFNLVHSRSAEFRDLVVLHTMASMPFGMHAVQKVRANMSLSANAATTGSKRQKDNNINYKFNNDQYVDPSPSKYCDKMMNSIWGLYNRYSVHNFKSNTSSGQAQTTTLQQPATKESQDWLQNPIKCPLEGMKLNFNSKNFHQ</sequence>
<evidence type="ECO:0000313" key="1">
    <source>
        <dbReference type="EMBL" id="KZS06829.1"/>
    </source>
</evidence>
<keyword evidence="2" id="KW-1185">Reference proteome</keyword>